<dbReference type="PANTHER" id="PTHR35894:SF1">
    <property type="entry name" value="PHOSPHORIBULOKINASE _ URIDINE KINASE FAMILY"/>
    <property type="match status" value="1"/>
</dbReference>
<dbReference type="STRING" id="637905.SVI_2811"/>
<gene>
    <name evidence="2" type="ordered locus">SVI_2811</name>
</gene>
<dbReference type="InterPro" id="IPR052026">
    <property type="entry name" value="ExeA_AAA_ATPase_DNA-bind"/>
</dbReference>
<dbReference type="PANTHER" id="PTHR35894">
    <property type="entry name" value="GENERAL SECRETION PATHWAY PROTEIN A-RELATED"/>
    <property type="match status" value="1"/>
</dbReference>
<evidence type="ECO:0000259" key="1">
    <source>
        <dbReference type="SMART" id="SM00382"/>
    </source>
</evidence>
<dbReference type="CDD" id="cd00009">
    <property type="entry name" value="AAA"/>
    <property type="match status" value="1"/>
</dbReference>
<sequence length="505" mass="56137">MFNAFYRLNDNPFSPELMLSSPYLSKSHTEALAHLSYGVRETGGFILLTGDEGSGKTTLLTSLIAHLPENTDVAVMHNPAFSEVELLADLCTALAIEFHQANLKHLIDCLSDFLQANHDKGHNTVLVIDNAQHLSNNLLEQLRLLTNLETDTQKLLQIILVGRPELKQHINQQALRQVAQRITVRYHLGPLTKQETSEYIAHRLRLCGLHEPLFQQSAVKIIAKYSAGNPKLINRLSERALMTAYGQSQNSIDARITQIAIADVLGIEPTRSVKIPLVAIITSLMLIGIISYQVLKAPDTQLAPESLAAQASVPRLTATAKAKATAFAHTTKATTSTQVLEGIRPQYQAKPIYSATRAQTPLVNLPEEPNNDGHSELIEDVEPIESTDLTQAVTPALIYITAKFVENPDINSVSSIDPKTNVQQQNWYVVQVYAGYLPPGNPQEYSCEYHELITRQHGDTFYITSLNLNLADAREIKQKLKTRCQLDSWVKPLPKSWRPLLTATR</sequence>
<dbReference type="InterPro" id="IPR027417">
    <property type="entry name" value="P-loop_NTPase"/>
</dbReference>
<accession>D4ZM83</accession>
<dbReference type="RefSeq" id="WP_013052081.1">
    <property type="nucleotide sequence ID" value="NC_014012.1"/>
</dbReference>
<dbReference type="SUPFAM" id="SSF52540">
    <property type="entry name" value="P-loop containing nucleoside triphosphate hydrolases"/>
    <property type="match status" value="1"/>
</dbReference>
<dbReference type="AlphaFoldDB" id="D4ZM83"/>
<dbReference type="KEGG" id="svo:SVI_2811"/>
<dbReference type="InterPro" id="IPR049945">
    <property type="entry name" value="AAA_22"/>
</dbReference>
<dbReference type="SMART" id="SM00382">
    <property type="entry name" value="AAA"/>
    <property type="match status" value="1"/>
</dbReference>
<keyword evidence="3" id="KW-1185">Reference proteome</keyword>
<reference evidence="3" key="1">
    <citation type="journal article" date="2010" name="Mol. Biosyst.">
        <title>Complete genome sequence and comparative analysis of Shewanella violacea, a psychrophilic and piezophilic bacterium from deep sea floor sediments.</title>
        <authorList>
            <person name="Aono E."/>
            <person name="Baba T."/>
            <person name="Ara T."/>
            <person name="Nishi T."/>
            <person name="Nakamichi T."/>
            <person name="Inamoto E."/>
            <person name="Toyonaga H."/>
            <person name="Hasegawa M."/>
            <person name="Takai Y."/>
            <person name="Okumura Y."/>
            <person name="Baba M."/>
            <person name="Tomita M."/>
            <person name="Kato C."/>
            <person name="Oshima T."/>
            <person name="Nakasone K."/>
            <person name="Mori H."/>
        </authorList>
    </citation>
    <scope>NUCLEOTIDE SEQUENCE [LARGE SCALE GENOMIC DNA]</scope>
    <source>
        <strain evidence="3">JCM 10179 / CIP 106290 / LMG 19151 / DSS12</strain>
    </source>
</reference>
<dbReference type="Proteomes" id="UP000002350">
    <property type="component" value="Chromosome"/>
</dbReference>
<dbReference type="eggNOG" id="COG3267">
    <property type="taxonomic scope" value="Bacteria"/>
</dbReference>
<evidence type="ECO:0000313" key="2">
    <source>
        <dbReference type="EMBL" id="BAJ02782.1"/>
    </source>
</evidence>
<dbReference type="InterPro" id="IPR003593">
    <property type="entry name" value="AAA+_ATPase"/>
</dbReference>
<dbReference type="EMBL" id="AP011177">
    <property type="protein sequence ID" value="BAJ02782.1"/>
    <property type="molecule type" value="Genomic_DNA"/>
</dbReference>
<dbReference type="GO" id="GO:0016887">
    <property type="term" value="F:ATP hydrolysis activity"/>
    <property type="evidence" value="ECO:0007669"/>
    <property type="project" value="InterPro"/>
</dbReference>
<dbReference type="Gene3D" id="3.40.50.300">
    <property type="entry name" value="P-loop containing nucleotide triphosphate hydrolases"/>
    <property type="match status" value="1"/>
</dbReference>
<feature type="domain" description="AAA+ ATPase" evidence="1">
    <location>
        <begin position="42"/>
        <end position="271"/>
    </location>
</feature>
<dbReference type="HOGENOM" id="CLU_539567_0_0_6"/>
<organism evidence="2 3">
    <name type="scientific">Shewanella violacea (strain JCM 10179 / CIP 106290 / LMG 19151 / DSS12)</name>
    <dbReference type="NCBI Taxonomy" id="637905"/>
    <lineage>
        <taxon>Bacteria</taxon>
        <taxon>Pseudomonadati</taxon>
        <taxon>Pseudomonadota</taxon>
        <taxon>Gammaproteobacteria</taxon>
        <taxon>Alteromonadales</taxon>
        <taxon>Shewanellaceae</taxon>
        <taxon>Shewanella</taxon>
    </lineage>
</organism>
<dbReference type="OrthoDB" id="9780149at2"/>
<name>D4ZM83_SHEVD</name>
<dbReference type="Pfam" id="PF13401">
    <property type="entry name" value="AAA_22"/>
    <property type="match status" value="1"/>
</dbReference>
<evidence type="ECO:0000313" key="3">
    <source>
        <dbReference type="Proteomes" id="UP000002350"/>
    </source>
</evidence>
<proteinExistence type="predicted"/>
<protein>
    <submittedName>
        <fullName evidence="2">General secretion pathway protein A, putative</fullName>
    </submittedName>
</protein>